<comment type="caution">
    <text evidence="1">The sequence shown here is derived from an EMBL/GenBank/DDBJ whole genome shotgun (WGS) entry which is preliminary data.</text>
</comment>
<dbReference type="EMBL" id="LAZR01014137">
    <property type="protein sequence ID" value="KKM18822.1"/>
    <property type="molecule type" value="Genomic_DNA"/>
</dbReference>
<name>A0A0F9HUH8_9ZZZZ</name>
<feature type="non-terminal residue" evidence="1">
    <location>
        <position position="1"/>
    </location>
</feature>
<evidence type="ECO:0000313" key="1">
    <source>
        <dbReference type="EMBL" id="KKM18822.1"/>
    </source>
</evidence>
<sequence>DIFEKILVIEDNKQDRDIISIYLKKNGNLPL</sequence>
<reference evidence="1" key="1">
    <citation type="journal article" date="2015" name="Nature">
        <title>Complex archaea that bridge the gap between prokaryotes and eukaryotes.</title>
        <authorList>
            <person name="Spang A."/>
            <person name="Saw J.H."/>
            <person name="Jorgensen S.L."/>
            <person name="Zaremba-Niedzwiedzka K."/>
            <person name="Martijn J."/>
            <person name="Lind A.E."/>
            <person name="van Eijk R."/>
            <person name="Schleper C."/>
            <person name="Guy L."/>
            <person name="Ettema T.J."/>
        </authorList>
    </citation>
    <scope>NUCLEOTIDE SEQUENCE</scope>
</reference>
<dbReference type="AlphaFoldDB" id="A0A0F9HUH8"/>
<gene>
    <name evidence="1" type="ORF">LCGC14_1661860</name>
</gene>
<organism evidence="1">
    <name type="scientific">marine sediment metagenome</name>
    <dbReference type="NCBI Taxonomy" id="412755"/>
    <lineage>
        <taxon>unclassified sequences</taxon>
        <taxon>metagenomes</taxon>
        <taxon>ecological metagenomes</taxon>
    </lineage>
</organism>
<proteinExistence type="predicted"/>
<protein>
    <submittedName>
        <fullName evidence="1">Uncharacterized protein</fullName>
    </submittedName>
</protein>
<accession>A0A0F9HUH8</accession>